<evidence type="ECO:0000313" key="2">
    <source>
        <dbReference type="Proteomes" id="UP001058290"/>
    </source>
</evidence>
<dbReference type="EMBL" id="CP104377">
    <property type="protein sequence ID" value="UXC19162.1"/>
    <property type="molecule type" value="Genomic_DNA"/>
</dbReference>
<sequence>MLTFESFTGINNVQPAHRLSGSDLLAAKNVDIGLTGEITRRGGLTLVDERCHKNLHQAAGFMLATVGPVLTAIHPDGARHVIHPAMGSDRVWYCDLPDGRVAYSNGLIQGVTDGLTGRERSVPAPQGLGAPDLGFGQLHPGNYRYHLSYVRLDDHLEGPAISSEPITIAQGGLHLDALPVLDGYGINVYLSGKDGEGAYLAGTTTDASFQYGGTNAALVLPCRTLGAQSFPLGTITAFWRGRVLVAQGNVLWASRPNAPHLSDWRDFKQLAGKITAIQPVDDGVYVGTDQDLLYLGGTTWDGLVYQPTKRGPVVLGSGVSVRGDKVKFGDGAGSGMAMLCIAGGEMVAGFNQGQTTSLTANRYKTDVQEVCATFREVDGIPQYLAIPQ</sequence>
<name>A0ABY5ZYT1_9BURK</name>
<protein>
    <submittedName>
        <fullName evidence="1">Uncharacterized protein</fullName>
    </submittedName>
</protein>
<organism evidence="1 2">
    <name type="scientific">Comamonas squillarum</name>
    <dbReference type="NCBI Taxonomy" id="2977320"/>
    <lineage>
        <taxon>Bacteria</taxon>
        <taxon>Pseudomonadati</taxon>
        <taxon>Pseudomonadota</taxon>
        <taxon>Betaproteobacteria</taxon>
        <taxon>Burkholderiales</taxon>
        <taxon>Comamonadaceae</taxon>
        <taxon>Comamonas</taxon>
    </lineage>
</organism>
<reference evidence="1" key="1">
    <citation type="submission" date="2022-09" db="EMBL/GenBank/DDBJ databases">
        <title>Bacterial diversity in gut of crayfish and pufferfish.</title>
        <authorList>
            <person name="Huang Y."/>
        </authorList>
    </citation>
    <scope>NUCLEOTIDE SEQUENCE</scope>
    <source>
        <strain evidence="1">PR12</strain>
    </source>
</reference>
<gene>
    <name evidence="1" type="ORF">N4T19_03275</name>
</gene>
<accession>A0ABY5ZYT1</accession>
<proteinExistence type="predicted"/>
<evidence type="ECO:0000313" key="1">
    <source>
        <dbReference type="EMBL" id="UXC19162.1"/>
    </source>
</evidence>
<dbReference type="RefSeq" id="WP_260719463.1">
    <property type="nucleotide sequence ID" value="NZ_CP104377.1"/>
</dbReference>
<dbReference type="Proteomes" id="UP001058290">
    <property type="component" value="Chromosome"/>
</dbReference>
<keyword evidence="2" id="KW-1185">Reference proteome</keyword>